<comment type="caution">
    <text evidence="11">The sequence shown here is derived from an EMBL/GenBank/DDBJ whole genome shotgun (WGS) entry which is preliminary data.</text>
</comment>
<keyword evidence="9" id="KW-0812">Transmembrane</keyword>
<evidence type="ECO:0000256" key="8">
    <source>
        <dbReference type="ARBA" id="ARBA00023012"/>
    </source>
</evidence>
<evidence type="ECO:0000256" key="7">
    <source>
        <dbReference type="ARBA" id="ARBA00022840"/>
    </source>
</evidence>
<dbReference type="Proteomes" id="UP000824189">
    <property type="component" value="Unassembled WGS sequence"/>
</dbReference>
<dbReference type="AlphaFoldDB" id="A0A9D1UQ26"/>
<protein>
    <recommendedName>
        <fullName evidence="2">histidine kinase</fullName>
        <ecNumber evidence="2">2.7.13.3</ecNumber>
    </recommendedName>
</protein>
<keyword evidence="3" id="KW-0597">Phosphoprotein</keyword>
<evidence type="ECO:0000256" key="2">
    <source>
        <dbReference type="ARBA" id="ARBA00012438"/>
    </source>
</evidence>
<dbReference type="Pfam" id="PF07730">
    <property type="entry name" value="HisKA_3"/>
    <property type="match status" value="1"/>
</dbReference>
<dbReference type="Gene3D" id="3.30.565.10">
    <property type="entry name" value="Histidine kinase-like ATPase, C-terminal domain"/>
    <property type="match status" value="1"/>
</dbReference>
<evidence type="ECO:0000256" key="9">
    <source>
        <dbReference type="SAM" id="Phobius"/>
    </source>
</evidence>
<feature type="transmembrane region" description="Helical" evidence="9">
    <location>
        <begin position="46"/>
        <end position="76"/>
    </location>
</feature>
<evidence type="ECO:0000313" key="12">
    <source>
        <dbReference type="Proteomes" id="UP000824189"/>
    </source>
</evidence>
<dbReference type="PANTHER" id="PTHR24421:SF10">
    <property type="entry name" value="NITRATE_NITRITE SENSOR PROTEIN NARQ"/>
    <property type="match status" value="1"/>
</dbReference>
<dbReference type="EMBL" id="DXFZ01000037">
    <property type="protein sequence ID" value="HIW95458.1"/>
    <property type="molecule type" value="Genomic_DNA"/>
</dbReference>
<evidence type="ECO:0000256" key="6">
    <source>
        <dbReference type="ARBA" id="ARBA00022777"/>
    </source>
</evidence>
<dbReference type="GO" id="GO:0016020">
    <property type="term" value="C:membrane"/>
    <property type="evidence" value="ECO:0007669"/>
    <property type="project" value="InterPro"/>
</dbReference>
<keyword evidence="4" id="KW-0808">Transferase</keyword>
<name>A0A9D1UQ26_9CORY</name>
<evidence type="ECO:0000256" key="3">
    <source>
        <dbReference type="ARBA" id="ARBA00022553"/>
    </source>
</evidence>
<keyword evidence="8" id="KW-0902">Two-component regulatory system</keyword>
<feature type="transmembrane region" description="Helical" evidence="9">
    <location>
        <begin position="88"/>
        <end position="107"/>
    </location>
</feature>
<dbReference type="SUPFAM" id="SSF55874">
    <property type="entry name" value="ATPase domain of HSP90 chaperone/DNA topoisomerase II/histidine kinase"/>
    <property type="match status" value="1"/>
</dbReference>
<keyword evidence="7" id="KW-0067">ATP-binding</keyword>
<feature type="transmembrane region" description="Helical" evidence="9">
    <location>
        <begin position="21"/>
        <end position="40"/>
    </location>
</feature>
<evidence type="ECO:0000256" key="5">
    <source>
        <dbReference type="ARBA" id="ARBA00022741"/>
    </source>
</evidence>
<dbReference type="InterPro" id="IPR050482">
    <property type="entry name" value="Sensor_HK_TwoCompSys"/>
</dbReference>
<feature type="transmembrane region" description="Helical" evidence="9">
    <location>
        <begin position="136"/>
        <end position="157"/>
    </location>
</feature>
<comment type="catalytic activity">
    <reaction evidence="1">
        <text>ATP + protein L-histidine = ADP + protein N-phospho-L-histidine.</text>
        <dbReference type="EC" id="2.7.13.3"/>
    </reaction>
</comment>
<proteinExistence type="predicted"/>
<evidence type="ECO:0000313" key="11">
    <source>
        <dbReference type="EMBL" id="HIW95458.1"/>
    </source>
</evidence>
<keyword evidence="5" id="KW-0547">Nucleotide-binding</keyword>
<dbReference type="EC" id="2.7.13.3" evidence="2"/>
<keyword evidence="6 11" id="KW-0418">Kinase</keyword>
<accession>A0A9D1UQ26</accession>
<evidence type="ECO:0000259" key="10">
    <source>
        <dbReference type="Pfam" id="PF07730"/>
    </source>
</evidence>
<feature type="domain" description="Signal transduction histidine kinase subgroup 3 dimerisation and phosphoacceptor" evidence="10">
    <location>
        <begin position="182"/>
        <end position="246"/>
    </location>
</feature>
<dbReference type="InterPro" id="IPR011712">
    <property type="entry name" value="Sig_transdc_His_kin_sub3_dim/P"/>
</dbReference>
<dbReference type="Gene3D" id="1.20.5.1930">
    <property type="match status" value="1"/>
</dbReference>
<gene>
    <name evidence="11" type="ORF">H9867_03080</name>
</gene>
<keyword evidence="9" id="KW-1133">Transmembrane helix</keyword>
<dbReference type="GO" id="GO:0005524">
    <property type="term" value="F:ATP binding"/>
    <property type="evidence" value="ECO:0007669"/>
    <property type="project" value="UniProtKB-KW"/>
</dbReference>
<evidence type="ECO:0000256" key="4">
    <source>
        <dbReference type="ARBA" id="ARBA00022679"/>
    </source>
</evidence>
<organism evidence="11 12">
    <name type="scientific">Candidatus Corynebacterium gallistercoris</name>
    <dbReference type="NCBI Taxonomy" id="2838530"/>
    <lineage>
        <taxon>Bacteria</taxon>
        <taxon>Bacillati</taxon>
        <taxon>Actinomycetota</taxon>
        <taxon>Actinomycetes</taxon>
        <taxon>Mycobacteriales</taxon>
        <taxon>Corynebacteriaceae</taxon>
        <taxon>Corynebacterium</taxon>
    </lineage>
</organism>
<dbReference type="CDD" id="cd16917">
    <property type="entry name" value="HATPase_UhpB-NarQ-NarX-like"/>
    <property type="match status" value="1"/>
</dbReference>
<reference evidence="11" key="2">
    <citation type="submission" date="2021-04" db="EMBL/GenBank/DDBJ databases">
        <authorList>
            <person name="Gilroy R."/>
        </authorList>
    </citation>
    <scope>NUCLEOTIDE SEQUENCE</scope>
    <source>
        <strain evidence="11">4376</strain>
    </source>
</reference>
<dbReference type="PANTHER" id="PTHR24421">
    <property type="entry name" value="NITRATE/NITRITE SENSOR PROTEIN NARX-RELATED"/>
    <property type="match status" value="1"/>
</dbReference>
<evidence type="ECO:0000256" key="1">
    <source>
        <dbReference type="ARBA" id="ARBA00000085"/>
    </source>
</evidence>
<sequence>MPFPIGIGPAVSYSSAWPWQIWVYGIGAAGVAVGVLYQQWRPERGGVVVGLFLALVASSALMVLPLGYIVVCYEAYFLSANVRVGRRWWLAVLLGGSYAALLWLVLFNTVVHATSDPDVPQDLPQSVRDFFLAPEVWLFALVAALLVALSIGMMWLWGRGSLRKQEELEAWVARAELATVSERNRIAREMHDIVAHSLTAVIAQADGGRYAGRKDPEKAIEALETIATRGRDALTQMRGLLSVLHGDATTDPRSTSITPGVAGIPELVRDAQRNGVRVQLEVEGEPQQLDEIRDLTVYRIVQESLTNVLKHAGSVDASVRMEWGADALTVRVDNAPGEHQLEGSGRGLTGIRERVRMVGGTSRWGGSSVYPGGWNVTATIPCKKG</sequence>
<dbReference type="GO" id="GO:0000155">
    <property type="term" value="F:phosphorelay sensor kinase activity"/>
    <property type="evidence" value="ECO:0007669"/>
    <property type="project" value="InterPro"/>
</dbReference>
<reference evidence="11" key="1">
    <citation type="journal article" date="2021" name="PeerJ">
        <title>Extensive microbial diversity within the chicken gut microbiome revealed by metagenomics and culture.</title>
        <authorList>
            <person name="Gilroy R."/>
            <person name="Ravi A."/>
            <person name="Getino M."/>
            <person name="Pursley I."/>
            <person name="Horton D.L."/>
            <person name="Alikhan N.F."/>
            <person name="Baker D."/>
            <person name="Gharbi K."/>
            <person name="Hall N."/>
            <person name="Watson M."/>
            <person name="Adriaenssens E.M."/>
            <person name="Foster-Nyarko E."/>
            <person name="Jarju S."/>
            <person name="Secka A."/>
            <person name="Antonio M."/>
            <person name="Oren A."/>
            <person name="Chaudhuri R.R."/>
            <person name="La Ragione R."/>
            <person name="Hildebrand F."/>
            <person name="Pallen M.J."/>
        </authorList>
    </citation>
    <scope>NUCLEOTIDE SEQUENCE</scope>
    <source>
        <strain evidence="11">4376</strain>
    </source>
</reference>
<dbReference type="InterPro" id="IPR036890">
    <property type="entry name" value="HATPase_C_sf"/>
</dbReference>
<keyword evidence="9" id="KW-0472">Membrane</keyword>
<dbReference type="GO" id="GO:0046983">
    <property type="term" value="F:protein dimerization activity"/>
    <property type="evidence" value="ECO:0007669"/>
    <property type="project" value="InterPro"/>
</dbReference>